<dbReference type="Pfam" id="PF00586">
    <property type="entry name" value="AIRS"/>
    <property type="match status" value="1"/>
</dbReference>
<dbReference type="UniPathway" id="UPA00060">
    <property type="reaction ID" value="UER00142"/>
</dbReference>
<dbReference type="PANTHER" id="PTHR30270">
    <property type="entry name" value="THIAMINE-MONOPHOSPHATE KINASE"/>
    <property type="match status" value="1"/>
</dbReference>
<dbReference type="AlphaFoldDB" id="A0A2W2D075"/>
<feature type="binding site" evidence="1">
    <location>
        <position position="219"/>
    </location>
    <ligand>
        <name>ATP</name>
        <dbReference type="ChEBI" id="CHEBI:30616"/>
    </ligand>
</feature>
<dbReference type="InterPro" id="IPR006283">
    <property type="entry name" value="ThiL-like"/>
</dbReference>
<feature type="binding site" evidence="1">
    <location>
        <position position="57"/>
    </location>
    <ligand>
        <name>Mg(2+)</name>
        <dbReference type="ChEBI" id="CHEBI:18420"/>
        <label>2</label>
    </ligand>
</feature>
<comment type="similarity">
    <text evidence="1">Belongs to the thiamine-monophosphate kinase family.</text>
</comment>
<accession>A0A2W2D075</accession>
<sequence length="349" mass="36330">MTATAGNRLPLNVDEGSLIIAMRECVARSPQQLNNAFEADAELLDLGTAGLLAVTVDTLNGGAELATAITPYAKGWLTTTVSVSDLAAVAADPVAVLVSCSLRRDSWTLEDAREFGRGASEAAERYGCHVVGGDTNWANEESFTSCALGTVPRGSVLSRLGARPGDALYVTGPIGAGNAVGFRALALGGTGAGQPWLPEARVAASEALRRYARACIDTSDGLLNAAVSLAELNGLGAEVVLHDEVYAPIVSAVADSARLPRWCSAAAEWGEFELLYAIDPADAQPCARALSQRGLNPLRVGHLVAGSELLLIDESGQRQELRNLLTRMRALDPAGSLLADLRALLAEGS</sequence>
<comment type="catalytic activity">
    <reaction evidence="1">
        <text>thiamine phosphate + ATP = thiamine diphosphate + ADP</text>
        <dbReference type="Rhea" id="RHEA:15913"/>
        <dbReference type="ChEBI" id="CHEBI:30616"/>
        <dbReference type="ChEBI" id="CHEBI:37575"/>
        <dbReference type="ChEBI" id="CHEBI:58937"/>
        <dbReference type="ChEBI" id="CHEBI:456216"/>
        <dbReference type="EC" id="2.7.4.16"/>
    </reaction>
</comment>
<reference evidence="4 5" key="1">
    <citation type="submission" date="2018-01" db="EMBL/GenBank/DDBJ databases">
        <title>Draft genome sequence of Jishengella endophytica.</title>
        <authorList>
            <person name="Sahin N."/>
            <person name="Ay H."/>
            <person name="Saygin H."/>
        </authorList>
    </citation>
    <scope>NUCLEOTIDE SEQUENCE [LARGE SCALE GENOMIC DNA]</scope>
    <source>
        <strain evidence="4 5">DSM 45430</strain>
    </source>
</reference>
<feature type="binding site" evidence="1">
    <location>
        <position position="55"/>
    </location>
    <ligand>
        <name>Mg(2+)</name>
        <dbReference type="ChEBI" id="CHEBI:18420"/>
        <label>4</label>
    </ligand>
</feature>
<feature type="binding site" evidence="1">
    <location>
        <position position="134"/>
    </location>
    <ligand>
        <name>Mg(2+)</name>
        <dbReference type="ChEBI" id="CHEBI:18420"/>
        <label>1</label>
    </ligand>
</feature>
<keyword evidence="1" id="KW-0418">Kinase</keyword>
<dbReference type="InterPro" id="IPR010918">
    <property type="entry name" value="PurM-like_C_dom"/>
</dbReference>
<evidence type="ECO:0000259" key="3">
    <source>
        <dbReference type="Pfam" id="PF02769"/>
    </source>
</evidence>
<keyword evidence="1" id="KW-0067">ATP-binding</keyword>
<feature type="binding site" evidence="1">
    <location>
        <position position="159"/>
    </location>
    <ligand>
        <name>ATP</name>
        <dbReference type="ChEBI" id="CHEBI:30616"/>
    </ligand>
</feature>
<dbReference type="GO" id="GO:0009229">
    <property type="term" value="P:thiamine diphosphate biosynthetic process"/>
    <property type="evidence" value="ECO:0007669"/>
    <property type="project" value="UniProtKB-UniRule"/>
</dbReference>
<dbReference type="Gene3D" id="3.30.1330.10">
    <property type="entry name" value="PurM-like, N-terminal domain"/>
    <property type="match status" value="1"/>
</dbReference>
<evidence type="ECO:0000313" key="5">
    <source>
        <dbReference type="Proteomes" id="UP000248627"/>
    </source>
</evidence>
<feature type="binding site" evidence="1">
    <location>
        <position position="220"/>
    </location>
    <ligand>
        <name>Mg(2+)</name>
        <dbReference type="ChEBI" id="CHEBI:18420"/>
        <label>5</label>
    </ligand>
</feature>
<keyword evidence="1" id="KW-0784">Thiamine biosynthesis</keyword>
<comment type="pathway">
    <text evidence="1">Cofactor biosynthesis; thiamine diphosphate biosynthesis; thiamine diphosphate from thiamine phosphate: step 1/1.</text>
</comment>
<keyword evidence="5" id="KW-1185">Reference proteome</keyword>
<feature type="binding site" evidence="1">
    <location>
        <position position="217"/>
    </location>
    <ligand>
        <name>Mg(2+)</name>
        <dbReference type="ChEBI" id="CHEBI:18420"/>
        <label>3</label>
    </ligand>
</feature>
<dbReference type="PANTHER" id="PTHR30270:SF0">
    <property type="entry name" value="THIAMINE-MONOPHOSPHATE KINASE"/>
    <property type="match status" value="1"/>
</dbReference>
<evidence type="ECO:0000256" key="1">
    <source>
        <dbReference type="HAMAP-Rule" id="MF_02128"/>
    </source>
</evidence>
<dbReference type="GO" id="GO:0000287">
    <property type="term" value="F:magnesium ion binding"/>
    <property type="evidence" value="ECO:0007669"/>
    <property type="project" value="UniProtKB-UniRule"/>
</dbReference>
<keyword evidence="1" id="KW-0479">Metal-binding</keyword>
<name>A0A2W2D075_9ACTN</name>
<dbReference type="InterPro" id="IPR036921">
    <property type="entry name" value="PurM-like_N_sf"/>
</dbReference>
<proteinExistence type="inferred from homology"/>
<gene>
    <name evidence="1" type="primary">thiL</name>
    <name evidence="4" type="ORF">C1I93_12565</name>
</gene>
<dbReference type="RefSeq" id="WP_111243453.1">
    <property type="nucleotide sequence ID" value="NZ_POTX01000067.1"/>
</dbReference>
<comment type="caution">
    <text evidence="1">Lacks conserved residue(s) required for the propagation of feature annotation.</text>
</comment>
<keyword evidence="1" id="KW-0460">Magnesium</keyword>
<dbReference type="InterPro" id="IPR036676">
    <property type="entry name" value="PurM-like_C_sf"/>
</dbReference>
<dbReference type="GO" id="GO:0009228">
    <property type="term" value="P:thiamine biosynthetic process"/>
    <property type="evidence" value="ECO:0007669"/>
    <property type="project" value="UniProtKB-KW"/>
</dbReference>
<feature type="binding site" evidence="1">
    <location>
        <position position="57"/>
    </location>
    <ligand>
        <name>Mg(2+)</name>
        <dbReference type="ChEBI" id="CHEBI:18420"/>
        <label>1</label>
    </ligand>
</feature>
<dbReference type="HAMAP" id="MF_02128">
    <property type="entry name" value="TMP_kinase"/>
    <property type="match status" value="1"/>
</dbReference>
<dbReference type="SUPFAM" id="SSF55326">
    <property type="entry name" value="PurM N-terminal domain-like"/>
    <property type="match status" value="1"/>
</dbReference>
<feature type="binding site" evidence="1">
    <location>
        <position position="85"/>
    </location>
    <ligand>
        <name>Mg(2+)</name>
        <dbReference type="ChEBI" id="CHEBI:18420"/>
        <label>4</label>
    </ligand>
</feature>
<keyword evidence="1" id="KW-0808">Transferase</keyword>
<protein>
    <recommendedName>
        <fullName evidence="1">Thiamine-monophosphate kinase</fullName>
        <shortName evidence="1">TMP kinase</shortName>
        <shortName evidence="1">Thiamine-phosphate kinase</shortName>
        <ecNumber evidence="1">2.7.4.16</ecNumber>
    </recommendedName>
</protein>
<organism evidence="4 5">
    <name type="scientific">Micromonospora endophytica</name>
    <dbReference type="NCBI Taxonomy" id="515350"/>
    <lineage>
        <taxon>Bacteria</taxon>
        <taxon>Bacillati</taxon>
        <taxon>Actinomycetota</taxon>
        <taxon>Actinomycetes</taxon>
        <taxon>Micromonosporales</taxon>
        <taxon>Micromonosporaceae</taxon>
        <taxon>Micromonospora</taxon>
    </lineage>
</organism>
<dbReference type="InterPro" id="IPR016188">
    <property type="entry name" value="PurM-like_N"/>
</dbReference>
<evidence type="ECO:0000313" key="4">
    <source>
        <dbReference type="EMBL" id="PZF97158.1"/>
    </source>
</evidence>
<dbReference type="GO" id="GO:0005524">
    <property type="term" value="F:ATP binding"/>
    <property type="evidence" value="ECO:0007669"/>
    <property type="project" value="UniProtKB-UniRule"/>
</dbReference>
<feature type="binding site" evidence="1">
    <location>
        <position position="40"/>
    </location>
    <ligand>
        <name>Mg(2+)</name>
        <dbReference type="ChEBI" id="CHEBI:18420"/>
        <label>3</label>
    </ligand>
</feature>
<comment type="function">
    <text evidence="1">Catalyzes the ATP-dependent phosphorylation of thiamine-monophosphate (TMP) to form thiamine-pyrophosphate (TPP), the active form of vitamin B1.</text>
</comment>
<feature type="binding site" evidence="1">
    <location>
        <begin position="133"/>
        <end position="134"/>
    </location>
    <ligand>
        <name>ATP</name>
        <dbReference type="ChEBI" id="CHEBI:30616"/>
    </ligand>
</feature>
<feature type="domain" description="PurM-like N-terminal" evidence="2">
    <location>
        <begin position="40"/>
        <end position="149"/>
    </location>
</feature>
<comment type="miscellaneous">
    <text evidence="1">Reaction mechanism of ThiL seems to utilize a direct, inline transfer of the gamma-phosphate of ATP to TMP rather than a phosphorylated enzyme intermediate.</text>
</comment>
<dbReference type="SUPFAM" id="SSF56042">
    <property type="entry name" value="PurM C-terminal domain-like"/>
    <property type="match status" value="1"/>
</dbReference>
<feature type="binding site" evidence="1">
    <location>
        <position position="40"/>
    </location>
    <ligand>
        <name>Mg(2+)</name>
        <dbReference type="ChEBI" id="CHEBI:18420"/>
        <label>4</label>
    </ligand>
</feature>
<feature type="binding site" evidence="1">
    <location>
        <position position="85"/>
    </location>
    <ligand>
        <name>Mg(2+)</name>
        <dbReference type="ChEBI" id="CHEBI:18420"/>
        <label>3</label>
    </ligand>
</feature>
<dbReference type="EMBL" id="POTX01000067">
    <property type="protein sequence ID" value="PZF97158.1"/>
    <property type="molecule type" value="Genomic_DNA"/>
</dbReference>
<feature type="domain" description="PurM-like C-terminal" evidence="3">
    <location>
        <begin position="163"/>
        <end position="308"/>
    </location>
</feature>
<dbReference type="GO" id="GO:0009030">
    <property type="term" value="F:thiamine-phosphate kinase activity"/>
    <property type="evidence" value="ECO:0007669"/>
    <property type="project" value="UniProtKB-UniRule"/>
</dbReference>
<comment type="caution">
    <text evidence="4">The sequence shown here is derived from an EMBL/GenBank/DDBJ whole genome shotgun (WGS) entry which is preliminary data.</text>
</comment>
<dbReference type="Pfam" id="PF02769">
    <property type="entry name" value="AIRS_C"/>
    <property type="match status" value="1"/>
</dbReference>
<dbReference type="EC" id="2.7.4.16" evidence="1"/>
<dbReference type="Proteomes" id="UP000248627">
    <property type="component" value="Unassembled WGS sequence"/>
</dbReference>
<evidence type="ECO:0000259" key="2">
    <source>
        <dbReference type="Pfam" id="PF00586"/>
    </source>
</evidence>
<dbReference type="Gene3D" id="3.90.650.10">
    <property type="entry name" value="PurM-like C-terminal domain"/>
    <property type="match status" value="1"/>
</dbReference>
<feature type="binding site" evidence="1">
    <location>
        <position position="85"/>
    </location>
    <ligand>
        <name>Mg(2+)</name>
        <dbReference type="ChEBI" id="CHEBI:18420"/>
        <label>2</label>
    </ligand>
</feature>
<keyword evidence="1" id="KW-0547">Nucleotide-binding</keyword>
<dbReference type="OrthoDB" id="9802811at2"/>